<evidence type="ECO:0000313" key="1">
    <source>
        <dbReference type="EMBL" id="EGW14382.1"/>
    </source>
</evidence>
<reference evidence="2" key="1">
    <citation type="journal article" date="2011" name="Nat. Biotechnol.">
        <title>The genomic sequence of the Chinese hamster ovary (CHO)-K1 cell line.</title>
        <authorList>
            <person name="Xu X."/>
            <person name="Nagarajan H."/>
            <person name="Lewis N.E."/>
            <person name="Pan S."/>
            <person name="Cai Z."/>
            <person name="Liu X."/>
            <person name="Chen W."/>
            <person name="Xie M."/>
            <person name="Wang W."/>
            <person name="Hammond S."/>
            <person name="Andersen M.R."/>
            <person name="Neff N."/>
            <person name="Passarelli B."/>
            <person name="Koh W."/>
            <person name="Fan H.C."/>
            <person name="Wang J."/>
            <person name="Gui Y."/>
            <person name="Lee K.H."/>
            <person name="Betenbaugh M.J."/>
            <person name="Quake S.R."/>
            <person name="Famili I."/>
            <person name="Palsson B.O."/>
            <person name="Wang J."/>
        </authorList>
    </citation>
    <scope>NUCLEOTIDE SEQUENCE [LARGE SCALE GENOMIC DNA]</scope>
    <source>
        <strain evidence="2">CHO K1 cell line</strain>
    </source>
</reference>
<dbReference type="AlphaFoldDB" id="G3IMI8"/>
<organism evidence="1 2">
    <name type="scientific">Cricetulus griseus</name>
    <name type="common">Chinese hamster</name>
    <name type="synonym">Cricetulus barabensis griseus</name>
    <dbReference type="NCBI Taxonomy" id="10029"/>
    <lineage>
        <taxon>Eukaryota</taxon>
        <taxon>Metazoa</taxon>
        <taxon>Chordata</taxon>
        <taxon>Craniata</taxon>
        <taxon>Vertebrata</taxon>
        <taxon>Euteleostomi</taxon>
        <taxon>Mammalia</taxon>
        <taxon>Eutheria</taxon>
        <taxon>Euarchontoglires</taxon>
        <taxon>Glires</taxon>
        <taxon>Rodentia</taxon>
        <taxon>Myomorpha</taxon>
        <taxon>Muroidea</taxon>
        <taxon>Cricetidae</taxon>
        <taxon>Cricetinae</taxon>
        <taxon>Cricetulus</taxon>
    </lineage>
</organism>
<dbReference type="EMBL" id="JH004793">
    <property type="protein sequence ID" value="EGW14382.1"/>
    <property type="molecule type" value="Genomic_DNA"/>
</dbReference>
<gene>
    <name evidence="1" type="ORF">I79_025128</name>
</gene>
<sequence length="56" mass="6444">MLIFPRERSGGRGRCINHRTIRRTQGLTPRNPERLKTINGQMLQRAGTPQKQGEKC</sequence>
<name>G3IMI8_CRIGR</name>
<proteinExistence type="predicted"/>
<accession>G3IMI8</accession>
<evidence type="ECO:0000313" key="2">
    <source>
        <dbReference type="Proteomes" id="UP000001075"/>
    </source>
</evidence>
<protein>
    <submittedName>
        <fullName evidence="1">Uncharacterized protein</fullName>
    </submittedName>
</protein>
<dbReference type="InParanoid" id="G3IMI8"/>
<dbReference type="Proteomes" id="UP000001075">
    <property type="component" value="Unassembled WGS sequence"/>
</dbReference>